<sequence>MDDDSSASVGRTRAEIHEANVVRPYKLVPQTGWRKGVYKATRLNLGLSKDETHWNDLKRRLKVNVRGRYVIAVMQGKGGVTKTTSAAILGAVLAQYRDEKVVAIDGNPASGNLAKRIDEPSTESWRGLNADPRLINYSDFRNYLGKDSHSGLEVLGSDRGKVPMSGADLREAWARLQKLYPIAIVDCGTQHLDDLTRAILDYLPIDALVVPSTTSLDSAIEASATLNWLMDEGYPHLVREAVVIVSNVKKVDASTQVKQLHKDFERTVKSVHSVGFDPHLSDAVAIDINRLQPQTWQTYVEAAASLADGFTRAAEREPQQPSHPQRSPQQPGPMVGQQQPGPGPWQQGGGQGQWQGNQHPGAGQWPTDGRWQGGQNR</sequence>
<reference evidence="3 4" key="1">
    <citation type="submission" date="2019-05" db="EMBL/GenBank/DDBJ databases">
        <title>Mycolicibacterium sphagni ENV482 genome assembly.</title>
        <authorList>
            <person name="Chen W."/>
            <person name="Faulkner N.W."/>
            <person name="Hyman M.R."/>
        </authorList>
    </citation>
    <scope>NUCLEOTIDE SEQUENCE [LARGE SCALE GENOMIC DNA]</scope>
    <source>
        <strain evidence="3 4">ENV482</strain>
    </source>
</reference>
<evidence type="ECO:0000259" key="2">
    <source>
        <dbReference type="Pfam" id="PF01656"/>
    </source>
</evidence>
<dbReference type="PANTHER" id="PTHR43384">
    <property type="entry name" value="SEPTUM SITE-DETERMINING PROTEIN MIND HOMOLOG, CHLOROPLASTIC-RELATED"/>
    <property type="match status" value="1"/>
</dbReference>
<dbReference type="EMBL" id="VBSB01000017">
    <property type="protein sequence ID" value="NTY62560.1"/>
    <property type="molecule type" value="Genomic_DNA"/>
</dbReference>
<proteinExistence type="predicted"/>
<dbReference type="InterPro" id="IPR050625">
    <property type="entry name" value="ParA/MinD_ATPase"/>
</dbReference>
<dbReference type="PANTHER" id="PTHR43384:SF14">
    <property type="entry name" value="ESX-1 SECRETION-ASSOCIATED PROTEIN ESPI"/>
    <property type="match status" value="1"/>
</dbReference>
<dbReference type="Pfam" id="PF01656">
    <property type="entry name" value="CbiA"/>
    <property type="match status" value="1"/>
</dbReference>
<comment type="caution">
    <text evidence="3">The sequence shown here is derived from an EMBL/GenBank/DDBJ whole genome shotgun (WGS) entry which is preliminary data.</text>
</comment>
<evidence type="ECO:0000313" key="3">
    <source>
        <dbReference type="EMBL" id="NTY62560.1"/>
    </source>
</evidence>
<feature type="region of interest" description="Disordered" evidence="1">
    <location>
        <begin position="312"/>
        <end position="377"/>
    </location>
</feature>
<gene>
    <name evidence="3" type="ORF">FEG63_23775</name>
</gene>
<feature type="domain" description="CobQ/CobB/MinD/ParA nucleotide binding" evidence="2">
    <location>
        <begin position="71"/>
        <end position="283"/>
    </location>
</feature>
<name>A0ABX2JYU2_9MYCO</name>
<protein>
    <submittedName>
        <fullName evidence="3">MinD/ParA family protein</fullName>
    </submittedName>
</protein>
<evidence type="ECO:0000256" key="1">
    <source>
        <dbReference type="SAM" id="MobiDB-lite"/>
    </source>
</evidence>
<evidence type="ECO:0000313" key="4">
    <source>
        <dbReference type="Proteomes" id="UP000708347"/>
    </source>
</evidence>
<dbReference type="InterPro" id="IPR002586">
    <property type="entry name" value="CobQ/CobB/MinD/ParA_Nub-bd_dom"/>
</dbReference>
<feature type="compositionally biased region" description="Low complexity" evidence="1">
    <location>
        <begin position="319"/>
        <end position="340"/>
    </location>
</feature>
<dbReference type="Proteomes" id="UP000708347">
    <property type="component" value="Unassembled WGS sequence"/>
</dbReference>
<dbReference type="SUPFAM" id="SSF52540">
    <property type="entry name" value="P-loop containing nucleoside triphosphate hydrolases"/>
    <property type="match status" value="1"/>
</dbReference>
<keyword evidence="4" id="KW-1185">Reference proteome</keyword>
<organism evidence="3 4">
    <name type="scientific">Mycolicibacterium sphagni</name>
    <dbReference type="NCBI Taxonomy" id="1786"/>
    <lineage>
        <taxon>Bacteria</taxon>
        <taxon>Bacillati</taxon>
        <taxon>Actinomycetota</taxon>
        <taxon>Actinomycetes</taxon>
        <taxon>Mycobacteriales</taxon>
        <taxon>Mycobacteriaceae</taxon>
        <taxon>Mycolicibacterium</taxon>
    </lineage>
</organism>
<dbReference type="Gene3D" id="3.40.50.300">
    <property type="entry name" value="P-loop containing nucleotide triphosphate hydrolases"/>
    <property type="match status" value="1"/>
</dbReference>
<accession>A0ABX2JYU2</accession>
<dbReference type="InterPro" id="IPR027417">
    <property type="entry name" value="P-loop_NTPase"/>
</dbReference>